<evidence type="ECO:0000313" key="2">
    <source>
        <dbReference type="Proteomes" id="UP000038045"/>
    </source>
</evidence>
<name>A0A0N4ZN19_PARTI</name>
<dbReference type="WBParaSite" id="PTRK_0000993500.1">
    <property type="protein sequence ID" value="PTRK_0000993500.1"/>
    <property type="gene ID" value="PTRK_0000993500"/>
</dbReference>
<feature type="transmembrane region" description="Helical" evidence="1">
    <location>
        <begin position="116"/>
        <end position="135"/>
    </location>
</feature>
<feature type="transmembrane region" description="Helical" evidence="1">
    <location>
        <begin position="44"/>
        <end position="63"/>
    </location>
</feature>
<keyword evidence="1" id="KW-0472">Membrane</keyword>
<keyword evidence="2" id="KW-1185">Reference proteome</keyword>
<reference evidence="3" key="1">
    <citation type="submission" date="2017-02" db="UniProtKB">
        <authorList>
            <consortium name="WormBaseParasite"/>
        </authorList>
    </citation>
    <scope>IDENTIFICATION</scope>
</reference>
<keyword evidence="1" id="KW-0812">Transmembrane</keyword>
<dbReference type="Proteomes" id="UP000038045">
    <property type="component" value="Unplaced"/>
</dbReference>
<accession>A0A0N4ZN19</accession>
<proteinExistence type="predicted"/>
<dbReference type="AlphaFoldDB" id="A0A0N4ZN19"/>
<feature type="transmembrane region" description="Helical" evidence="1">
    <location>
        <begin position="172"/>
        <end position="192"/>
    </location>
</feature>
<keyword evidence="1" id="KW-1133">Transmembrane helix</keyword>
<feature type="transmembrane region" description="Helical" evidence="1">
    <location>
        <begin position="147"/>
        <end position="166"/>
    </location>
</feature>
<sequence>MCINNTKENKKEKNIELKDYLLICPLAIFGSLSWLEFGNLEYDNLSLIFAPIHAISKGVYLLYAQNIFREVVKNEKNVNFNNFCFNISMMTSLLLVFPAIISASGSVVNADASWESIDYTLIGLSFIYMIGMKYSEFNLSLLLDLRHYVVLEHTKFFLASIGQWYIQNMAHATIYAFFGKIFYVISLIRYWIGLDKTENNDNNISKQQDVKQEKYF</sequence>
<evidence type="ECO:0000313" key="3">
    <source>
        <dbReference type="WBParaSite" id="PTRK_0000993500.1"/>
    </source>
</evidence>
<feature type="transmembrane region" description="Helical" evidence="1">
    <location>
        <begin position="20"/>
        <end position="38"/>
    </location>
</feature>
<feature type="transmembrane region" description="Helical" evidence="1">
    <location>
        <begin position="83"/>
        <end position="104"/>
    </location>
</feature>
<protein>
    <submittedName>
        <fullName evidence="3">TPT domain-containing protein</fullName>
    </submittedName>
</protein>
<evidence type="ECO:0000256" key="1">
    <source>
        <dbReference type="SAM" id="Phobius"/>
    </source>
</evidence>
<organism evidence="2 3">
    <name type="scientific">Parastrongyloides trichosuri</name>
    <name type="common">Possum-specific nematode worm</name>
    <dbReference type="NCBI Taxonomy" id="131310"/>
    <lineage>
        <taxon>Eukaryota</taxon>
        <taxon>Metazoa</taxon>
        <taxon>Ecdysozoa</taxon>
        <taxon>Nematoda</taxon>
        <taxon>Chromadorea</taxon>
        <taxon>Rhabditida</taxon>
        <taxon>Tylenchina</taxon>
        <taxon>Panagrolaimomorpha</taxon>
        <taxon>Strongyloidoidea</taxon>
        <taxon>Strongyloididae</taxon>
        <taxon>Parastrongyloides</taxon>
    </lineage>
</organism>